<feature type="compositionally biased region" description="Polar residues" evidence="1">
    <location>
        <begin position="144"/>
        <end position="161"/>
    </location>
</feature>
<evidence type="ECO:0000313" key="3">
    <source>
        <dbReference type="Proteomes" id="UP000019132"/>
    </source>
</evidence>
<dbReference type="PANTHER" id="PTHR38436:SF1">
    <property type="entry name" value="ESTER CYCLASE"/>
    <property type="match status" value="1"/>
</dbReference>
<dbReference type="AlphaFoldDB" id="K3X885"/>
<reference evidence="3" key="2">
    <citation type="submission" date="2010-04" db="EMBL/GenBank/DDBJ databases">
        <authorList>
            <person name="Buell R."/>
            <person name="Hamilton J."/>
            <person name="Hostetler J."/>
        </authorList>
    </citation>
    <scope>NUCLEOTIDE SEQUENCE [LARGE SCALE GENOMIC DNA]</scope>
    <source>
        <strain evidence="3">DAOM:BR144</strain>
    </source>
</reference>
<name>K3X885_GLOUD</name>
<organism evidence="2 3">
    <name type="scientific">Globisporangium ultimum (strain ATCC 200006 / CBS 805.95 / DAOM BR144)</name>
    <name type="common">Pythium ultimum</name>
    <dbReference type="NCBI Taxonomy" id="431595"/>
    <lineage>
        <taxon>Eukaryota</taxon>
        <taxon>Sar</taxon>
        <taxon>Stramenopiles</taxon>
        <taxon>Oomycota</taxon>
        <taxon>Peronosporomycetes</taxon>
        <taxon>Pythiales</taxon>
        <taxon>Pythiaceae</taxon>
        <taxon>Globisporangium</taxon>
    </lineage>
</organism>
<evidence type="ECO:0000313" key="2">
    <source>
        <dbReference type="EnsemblProtists" id="PYU1_T013434"/>
    </source>
</evidence>
<dbReference type="VEuPathDB" id="FungiDB:PYU1_G013405"/>
<evidence type="ECO:0008006" key="4">
    <source>
        <dbReference type="Google" id="ProtNLM"/>
    </source>
</evidence>
<dbReference type="Proteomes" id="UP000019132">
    <property type="component" value="Unassembled WGS sequence"/>
</dbReference>
<feature type="compositionally biased region" description="Low complexity" evidence="1">
    <location>
        <begin position="56"/>
        <end position="67"/>
    </location>
</feature>
<dbReference type="OMA" id="HEKVCIN"/>
<reference evidence="3" key="1">
    <citation type="journal article" date="2010" name="Genome Biol.">
        <title>Genome sequence of the necrotrophic plant pathogen Pythium ultimum reveals original pathogenicity mechanisms and effector repertoire.</title>
        <authorList>
            <person name="Levesque C.A."/>
            <person name="Brouwer H."/>
            <person name="Cano L."/>
            <person name="Hamilton J.P."/>
            <person name="Holt C."/>
            <person name="Huitema E."/>
            <person name="Raffaele S."/>
            <person name="Robideau G.P."/>
            <person name="Thines M."/>
            <person name="Win J."/>
            <person name="Zerillo M.M."/>
            <person name="Beakes G.W."/>
            <person name="Boore J.L."/>
            <person name="Busam D."/>
            <person name="Dumas B."/>
            <person name="Ferriera S."/>
            <person name="Fuerstenberg S.I."/>
            <person name="Gachon C.M."/>
            <person name="Gaulin E."/>
            <person name="Govers F."/>
            <person name="Grenville-Briggs L."/>
            <person name="Horner N."/>
            <person name="Hostetler J."/>
            <person name="Jiang R.H."/>
            <person name="Johnson J."/>
            <person name="Krajaejun T."/>
            <person name="Lin H."/>
            <person name="Meijer H.J."/>
            <person name="Moore B."/>
            <person name="Morris P."/>
            <person name="Phuntmart V."/>
            <person name="Puiu D."/>
            <person name="Shetty J."/>
            <person name="Stajich J.E."/>
            <person name="Tripathy S."/>
            <person name="Wawra S."/>
            <person name="van West P."/>
            <person name="Whitty B.R."/>
            <person name="Coutinho P.M."/>
            <person name="Henrissat B."/>
            <person name="Martin F."/>
            <person name="Thomas P.D."/>
            <person name="Tyler B.M."/>
            <person name="De Vries R.P."/>
            <person name="Kamoun S."/>
            <person name="Yandell M."/>
            <person name="Tisserat N."/>
            <person name="Buell C.R."/>
        </authorList>
    </citation>
    <scope>NUCLEOTIDE SEQUENCE</scope>
    <source>
        <strain evidence="3">DAOM:BR144</strain>
    </source>
</reference>
<feature type="region of interest" description="Disordered" evidence="1">
    <location>
        <begin position="53"/>
        <end position="77"/>
    </location>
</feature>
<feature type="compositionally biased region" description="Basic and acidic residues" evidence="1">
    <location>
        <begin position="163"/>
        <end position="178"/>
    </location>
</feature>
<dbReference type="HOGENOM" id="CLU_840663_0_0_1"/>
<dbReference type="InterPro" id="IPR009959">
    <property type="entry name" value="Cyclase_SnoaL-like"/>
</dbReference>
<dbReference type="PANTHER" id="PTHR38436">
    <property type="entry name" value="POLYKETIDE CYCLASE SNOAL-LIKE DOMAIN"/>
    <property type="match status" value="1"/>
</dbReference>
<dbReference type="Pfam" id="PF07366">
    <property type="entry name" value="SnoaL"/>
    <property type="match status" value="1"/>
</dbReference>
<evidence type="ECO:0000256" key="1">
    <source>
        <dbReference type="SAM" id="MobiDB-lite"/>
    </source>
</evidence>
<sequence length="356" mass="40097">MNPTEWRDWEDSLDSIDSIGPLEMDLGLDNFLTGADDFAEPFGLVASAAAQPNLLASPPDSPSYDDASPVHHFSEEEEDELLAFASSTEVFMYEHEQGGVLSEHMFECESMDQNAAAMTLNGKPQRQQRKRKSTNMQHIKEEPMQSSAPQVHPQYNHNVPSSPEKKFKANGNHKEQHTAKLDEHAERLFRRRYDILHEILEAWNTGGIEDMEEIADSVYDDDVTFISPDYTDGLRGVQALMAHWNALLDAFPDGIMEEYEIQREDPLGEKIKATWVFSGTQIYPIFGVEPRHEKVCINGTSFFSFKGEKICQCVLTWNYREALMKLMGVQPSKSVVLSAHVPAANATAAQLTTAQR</sequence>
<proteinExistence type="predicted"/>
<dbReference type="EnsemblProtists" id="PYU1_T013434">
    <property type="protein sequence ID" value="PYU1_T013434"/>
    <property type="gene ID" value="PYU1_G013405"/>
</dbReference>
<protein>
    <recommendedName>
        <fullName evidence="4">SnoaL-like domain-containing protein</fullName>
    </recommendedName>
</protein>
<dbReference type="EMBL" id="GL376609">
    <property type="status" value="NOT_ANNOTATED_CDS"/>
    <property type="molecule type" value="Genomic_DNA"/>
</dbReference>
<dbReference type="eggNOG" id="ENOG502SJWQ">
    <property type="taxonomic scope" value="Eukaryota"/>
</dbReference>
<dbReference type="SUPFAM" id="SSF54427">
    <property type="entry name" value="NTF2-like"/>
    <property type="match status" value="1"/>
</dbReference>
<dbReference type="InParanoid" id="K3X885"/>
<keyword evidence="3" id="KW-1185">Reference proteome</keyword>
<reference evidence="2" key="3">
    <citation type="submission" date="2015-02" db="UniProtKB">
        <authorList>
            <consortium name="EnsemblProtists"/>
        </authorList>
    </citation>
    <scope>IDENTIFICATION</scope>
    <source>
        <strain evidence="2">DAOM BR144</strain>
    </source>
</reference>
<dbReference type="Gene3D" id="3.10.450.50">
    <property type="match status" value="1"/>
</dbReference>
<dbReference type="InterPro" id="IPR032710">
    <property type="entry name" value="NTF2-like_dom_sf"/>
</dbReference>
<accession>K3X885</accession>
<feature type="region of interest" description="Disordered" evidence="1">
    <location>
        <begin position="141"/>
        <end position="178"/>
    </location>
</feature>
<dbReference type="GO" id="GO:0030638">
    <property type="term" value="P:polyketide metabolic process"/>
    <property type="evidence" value="ECO:0007669"/>
    <property type="project" value="InterPro"/>
</dbReference>